<comment type="caution">
    <text evidence="2">The sequence shown here is derived from an EMBL/GenBank/DDBJ whole genome shotgun (WGS) entry which is preliminary data.</text>
</comment>
<gene>
    <name evidence="2" type="ORF">KUV31_10215</name>
</gene>
<sequence>MSVAKRKLFSGAFKEAYAAAQELLRAEPGNPQAALVMAAIAIEHGNQPAALRLVDLLEKAGVKDCWLEVLKARIALLRQDQEGARRHAMSAATIGTEDADIANQLGVVLSRTGHHEEAVAPLRTAVEKAGDNTDHRYNFAVALQFAGELAEAEEQFRELVRQDPSHARGWLALAQLAKTPEEEWLLALSQQFYASSETEQRLLIGHALARIEETRKDWDSSFGWLQRAKEAKRAEVGHDREFAGRVVDAAIASIDAKPIASTPSGDERPIFIVGMPRSGTTLVERILTSHSQVTSVGELSDFAIVLKKFLDTPGPMVLDAEVLEAAATREDLTPVGDAYRARAEALAGDEARYIDKMPFNSFFVPAILRANPGARVICLRRSPQDLLMANYRQLFATGFSYYSYSYDLEDTAHFIAGFERMASAYEASLPPDRFMAIRYEDVVADQRGKTEALLEFCGLEWEEACMQFQRNAEPVATASSVQVRSPIYSSSIGQWRRYTAASAQVEGSLAKFGVDPDEG</sequence>
<dbReference type="RefSeq" id="WP_222405436.1">
    <property type="nucleotide sequence ID" value="NZ_JAHVKP010000001.1"/>
</dbReference>
<dbReference type="EMBL" id="JAHVKP010000001">
    <property type="protein sequence ID" value="MBY6218712.1"/>
    <property type="molecule type" value="Genomic_DNA"/>
</dbReference>
<dbReference type="Pfam" id="PF13469">
    <property type="entry name" value="Sulfotransfer_3"/>
    <property type="match status" value="1"/>
</dbReference>
<reference evidence="2" key="1">
    <citation type="submission" date="2021-06" db="EMBL/GenBank/DDBJ databases">
        <title>50 bacteria genomes isolated from Dapeng, Shenzhen, China.</title>
        <authorList>
            <person name="Zheng W."/>
            <person name="Yu S."/>
            <person name="Huang Y."/>
        </authorList>
    </citation>
    <scope>NUCLEOTIDE SEQUENCE</scope>
    <source>
        <strain evidence="2">DP4N28-2</strain>
    </source>
</reference>
<evidence type="ECO:0000313" key="3">
    <source>
        <dbReference type="Proteomes" id="UP000824927"/>
    </source>
</evidence>
<keyword evidence="1" id="KW-0808">Transferase</keyword>
<dbReference type="Pfam" id="PF14559">
    <property type="entry name" value="TPR_19"/>
    <property type="match status" value="1"/>
</dbReference>
<dbReference type="PANTHER" id="PTHR12788:SF10">
    <property type="entry name" value="PROTEIN-TYROSINE SULFOTRANSFERASE"/>
    <property type="match status" value="1"/>
</dbReference>
<evidence type="ECO:0000256" key="1">
    <source>
        <dbReference type="ARBA" id="ARBA00022679"/>
    </source>
</evidence>
<dbReference type="InterPro" id="IPR011990">
    <property type="entry name" value="TPR-like_helical_dom_sf"/>
</dbReference>
<protein>
    <submittedName>
        <fullName evidence="2">Sulfotransferase</fullName>
    </submittedName>
</protein>
<dbReference type="SMART" id="SM00028">
    <property type="entry name" value="TPR"/>
    <property type="match status" value="2"/>
</dbReference>
<dbReference type="PANTHER" id="PTHR12788">
    <property type="entry name" value="PROTEIN-TYROSINE SULFOTRANSFERASE 2"/>
    <property type="match status" value="1"/>
</dbReference>
<dbReference type="AlphaFoldDB" id="A0A9Q3S2G6"/>
<dbReference type="InterPro" id="IPR019734">
    <property type="entry name" value="TPR_rpt"/>
</dbReference>
<evidence type="ECO:0000313" key="2">
    <source>
        <dbReference type="EMBL" id="MBY6218712.1"/>
    </source>
</evidence>
<name>A0A9Q3S2G6_9SPHN</name>
<dbReference type="GO" id="GO:0008476">
    <property type="term" value="F:protein-tyrosine sulfotransferase activity"/>
    <property type="evidence" value="ECO:0007669"/>
    <property type="project" value="InterPro"/>
</dbReference>
<dbReference type="SUPFAM" id="SSF48452">
    <property type="entry name" value="TPR-like"/>
    <property type="match status" value="1"/>
</dbReference>
<organism evidence="2 3">
    <name type="scientific">Qipengyuania aquimaris</name>
    <dbReference type="NCBI Taxonomy" id="255984"/>
    <lineage>
        <taxon>Bacteria</taxon>
        <taxon>Pseudomonadati</taxon>
        <taxon>Pseudomonadota</taxon>
        <taxon>Alphaproteobacteria</taxon>
        <taxon>Sphingomonadales</taxon>
        <taxon>Erythrobacteraceae</taxon>
        <taxon>Qipengyuania</taxon>
    </lineage>
</organism>
<dbReference type="Gene3D" id="1.25.40.10">
    <property type="entry name" value="Tetratricopeptide repeat domain"/>
    <property type="match status" value="1"/>
</dbReference>
<accession>A0A9Q3S2G6</accession>
<dbReference type="SUPFAM" id="SSF52540">
    <property type="entry name" value="P-loop containing nucleoside triphosphate hydrolases"/>
    <property type="match status" value="1"/>
</dbReference>
<dbReference type="InterPro" id="IPR027417">
    <property type="entry name" value="P-loop_NTPase"/>
</dbReference>
<dbReference type="Proteomes" id="UP000824927">
    <property type="component" value="Unassembled WGS sequence"/>
</dbReference>
<dbReference type="Gene3D" id="3.40.50.300">
    <property type="entry name" value="P-loop containing nucleotide triphosphate hydrolases"/>
    <property type="match status" value="1"/>
</dbReference>
<dbReference type="InterPro" id="IPR026634">
    <property type="entry name" value="TPST-like"/>
</dbReference>
<proteinExistence type="predicted"/>